<accession>J3JGZ0</accession>
<dbReference type="PATRIC" id="fig|1210908.3.peg.1071"/>
<feature type="domain" description="Fe/B12 periplasmic-binding" evidence="1">
    <location>
        <begin position="1"/>
        <end position="83"/>
    </location>
</feature>
<proteinExistence type="predicted"/>
<evidence type="ECO:0000313" key="2">
    <source>
        <dbReference type="EMBL" id="EJN60521.1"/>
    </source>
</evidence>
<name>J3JGZ0_9EURY</name>
<dbReference type="AlphaFoldDB" id="J3JGZ0"/>
<dbReference type="Gene3D" id="3.40.50.1980">
    <property type="entry name" value="Nitrogenase molybdenum iron protein domain"/>
    <property type="match status" value="1"/>
</dbReference>
<gene>
    <name evidence="2" type="ORF">HSB1_11240</name>
</gene>
<sequence>MVDFEALLEADPDVMLFLGGMQPDTNMADLRATLESDAVTSKITAVQDGRVHPQGARYQGPILNLFQLEMTAKQLYPDQFGAWPTYEEGPYPEFPADEQLFDRERVAAAILGEL</sequence>
<protein>
    <recommendedName>
        <fullName evidence="1">Fe/B12 periplasmic-binding domain-containing protein</fullName>
    </recommendedName>
</protein>
<dbReference type="EMBL" id="ALJD01000003">
    <property type="protein sequence ID" value="EJN60521.1"/>
    <property type="molecule type" value="Genomic_DNA"/>
</dbReference>
<dbReference type="InterPro" id="IPR002491">
    <property type="entry name" value="ABC_transptr_periplasmic_BD"/>
</dbReference>
<dbReference type="eggNOG" id="arCOG06180">
    <property type="taxonomic scope" value="Archaea"/>
</dbReference>
<dbReference type="SUPFAM" id="SSF53807">
    <property type="entry name" value="Helical backbone' metal receptor"/>
    <property type="match status" value="1"/>
</dbReference>
<dbReference type="Proteomes" id="UP000007813">
    <property type="component" value="Unassembled WGS sequence"/>
</dbReference>
<evidence type="ECO:0000313" key="3">
    <source>
        <dbReference type="Proteomes" id="UP000007813"/>
    </source>
</evidence>
<reference evidence="2 3" key="1">
    <citation type="journal article" date="2012" name="J. Bacteriol.">
        <title>Draft Genome Sequence of the Extremely Halophilic Archaeon Halogranum salarium B-1T.</title>
        <authorList>
            <person name="Kim K.K."/>
            <person name="Lee K.C."/>
            <person name="Lee J.S."/>
        </authorList>
    </citation>
    <scope>NUCLEOTIDE SEQUENCE [LARGE SCALE GENOMIC DNA]</scope>
    <source>
        <strain evidence="2 3">B-1</strain>
    </source>
</reference>
<comment type="caution">
    <text evidence="2">The sequence shown here is derived from an EMBL/GenBank/DDBJ whole genome shotgun (WGS) entry which is preliminary data.</text>
</comment>
<evidence type="ECO:0000259" key="1">
    <source>
        <dbReference type="PROSITE" id="PS50983"/>
    </source>
</evidence>
<organism evidence="2 3">
    <name type="scientific">Halogranum salarium B-1</name>
    <dbReference type="NCBI Taxonomy" id="1210908"/>
    <lineage>
        <taxon>Archaea</taxon>
        <taxon>Methanobacteriati</taxon>
        <taxon>Methanobacteriota</taxon>
        <taxon>Stenosarchaea group</taxon>
        <taxon>Halobacteria</taxon>
        <taxon>Halobacteriales</taxon>
        <taxon>Haloferacaceae</taxon>
    </lineage>
</organism>
<dbReference type="PROSITE" id="PS50983">
    <property type="entry name" value="FE_B12_PBP"/>
    <property type="match status" value="1"/>
</dbReference>